<proteinExistence type="predicted"/>
<name>A0A563DK53_9FLAO</name>
<organism evidence="1 2">
    <name type="scientific">Apibacter muscae</name>
    <dbReference type="NCBI Taxonomy" id="2509004"/>
    <lineage>
        <taxon>Bacteria</taxon>
        <taxon>Pseudomonadati</taxon>
        <taxon>Bacteroidota</taxon>
        <taxon>Flavobacteriia</taxon>
        <taxon>Flavobacteriales</taxon>
        <taxon>Weeksellaceae</taxon>
        <taxon>Apibacter</taxon>
    </lineage>
</organism>
<gene>
    <name evidence="1" type="ORF">ETU09_01110</name>
</gene>
<sequence length="315" mass="37045">MNNRIIQLLEDSSKIKFSDKIIIEQEYEKHPSVASFKMLYLKWKLLYHRENLDQSIQEAAIYISNRELIKQMVDETKFQNEDNIHIEPSKELEENIVDTMTNQDKDISLEHEEATHAHQQSRDEQQNHLTINDKVNENIEIGQSDISNYSYIKQLGLSHLFDTTDKEEISSKTQPTKNDEVVENENKVFVDKDQKESIKEIKEEKLTFNQWLSLSQKGTEKTEKQEEIIHKFIENNPKITPPKKADKNIKSFEFKNEEIKDIANLMTITLAQLYVEQGKYDTAITAFKILSLKYPEKSSYFVSEIKKIKKLKNVK</sequence>
<evidence type="ECO:0000313" key="1">
    <source>
        <dbReference type="EMBL" id="TWP30628.1"/>
    </source>
</evidence>
<accession>A0A563DK53</accession>
<dbReference type="RefSeq" id="WP_146291290.1">
    <property type="nucleotide sequence ID" value="NZ_SELH01000011.1"/>
</dbReference>
<protein>
    <recommendedName>
        <fullName evidence="3">Tetratricopeptide repeat protein</fullName>
    </recommendedName>
</protein>
<evidence type="ECO:0000313" key="2">
    <source>
        <dbReference type="Proteomes" id="UP000319499"/>
    </source>
</evidence>
<dbReference type="Proteomes" id="UP000319499">
    <property type="component" value="Unassembled WGS sequence"/>
</dbReference>
<comment type="caution">
    <text evidence="1">The sequence shown here is derived from an EMBL/GenBank/DDBJ whole genome shotgun (WGS) entry which is preliminary data.</text>
</comment>
<evidence type="ECO:0008006" key="3">
    <source>
        <dbReference type="Google" id="ProtNLM"/>
    </source>
</evidence>
<dbReference type="OrthoDB" id="594666at2"/>
<reference evidence="1 2" key="1">
    <citation type="submission" date="2019-02" db="EMBL/GenBank/DDBJ databases">
        <title>Apibacter muscae sp. nov.: a novel member of the house fly microbiota.</title>
        <authorList>
            <person name="Park R."/>
        </authorList>
    </citation>
    <scope>NUCLEOTIDE SEQUENCE [LARGE SCALE GENOMIC DNA]</scope>
    <source>
        <strain evidence="1 2">AL1</strain>
    </source>
</reference>
<dbReference type="AlphaFoldDB" id="A0A563DK53"/>
<dbReference type="EMBL" id="SELH01000011">
    <property type="protein sequence ID" value="TWP30628.1"/>
    <property type="molecule type" value="Genomic_DNA"/>
</dbReference>
<keyword evidence="2" id="KW-1185">Reference proteome</keyword>